<dbReference type="CDD" id="cd00093">
    <property type="entry name" value="HTH_XRE"/>
    <property type="match status" value="1"/>
</dbReference>
<protein>
    <submittedName>
        <fullName evidence="2">Helix-turn-helix</fullName>
    </submittedName>
</protein>
<dbReference type="AlphaFoldDB" id="A0A1H3H1N9"/>
<dbReference type="SMART" id="SM00530">
    <property type="entry name" value="HTH_XRE"/>
    <property type="match status" value="1"/>
</dbReference>
<gene>
    <name evidence="2" type="ORF">SAMN05421644_1297</name>
</gene>
<dbReference type="STRING" id="61595.SAMN05421644_1297"/>
<dbReference type="InterPro" id="IPR001387">
    <property type="entry name" value="Cro/C1-type_HTH"/>
</dbReference>
<keyword evidence="3" id="KW-1185">Reference proteome</keyword>
<evidence type="ECO:0000313" key="3">
    <source>
        <dbReference type="Proteomes" id="UP000198672"/>
    </source>
</evidence>
<evidence type="ECO:0000313" key="2">
    <source>
        <dbReference type="EMBL" id="SDY09436.1"/>
    </source>
</evidence>
<dbReference type="Proteomes" id="UP000198672">
    <property type="component" value="Unassembled WGS sequence"/>
</dbReference>
<feature type="domain" description="HTH cro/C1-type" evidence="1">
    <location>
        <begin position="34"/>
        <end position="88"/>
    </location>
</feature>
<dbReference type="Gene3D" id="1.10.260.40">
    <property type="entry name" value="lambda repressor-like DNA-binding domains"/>
    <property type="match status" value="1"/>
</dbReference>
<reference evidence="3" key="1">
    <citation type="submission" date="2016-10" db="EMBL/GenBank/DDBJ databases">
        <authorList>
            <person name="Varghese N."/>
            <person name="Submissions S."/>
        </authorList>
    </citation>
    <scope>NUCLEOTIDE SEQUENCE [LARGE SCALE GENOMIC DNA]</scope>
    <source>
        <strain evidence="3">DSM 173</strain>
    </source>
</reference>
<dbReference type="EMBL" id="FNOW01000029">
    <property type="protein sequence ID" value="SDY09436.1"/>
    <property type="molecule type" value="Genomic_DNA"/>
</dbReference>
<dbReference type="SUPFAM" id="SSF47413">
    <property type="entry name" value="lambda repressor-like DNA-binding domains"/>
    <property type="match status" value="1"/>
</dbReference>
<accession>A0A1H3H1N9</accession>
<dbReference type="Pfam" id="PF01381">
    <property type="entry name" value="HTH_3"/>
    <property type="match status" value="1"/>
</dbReference>
<dbReference type="GO" id="GO:0003677">
    <property type="term" value="F:DNA binding"/>
    <property type="evidence" value="ECO:0007669"/>
    <property type="project" value="InterPro"/>
</dbReference>
<evidence type="ECO:0000259" key="1">
    <source>
        <dbReference type="PROSITE" id="PS50943"/>
    </source>
</evidence>
<sequence>MIDLADLKTRLLNDPEIRTEYEALETEYAFARELIAARTRAGLSQEQVAKRMGTSQSTVARLESGRTLPSLRTLDRYARATGSRAVIRLEAGR</sequence>
<name>A0A1H3H1N9_ALLWA</name>
<proteinExistence type="predicted"/>
<dbReference type="InterPro" id="IPR010982">
    <property type="entry name" value="Lambda_DNA-bd_dom_sf"/>
</dbReference>
<dbReference type="PROSITE" id="PS50943">
    <property type="entry name" value="HTH_CROC1"/>
    <property type="match status" value="1"/>
</dbReference>
<dbReference type="OrthoDB" id="9792093at2"/>
<organism evidence="2 3">
    <name type="scientific">Allochromatium warmingii</name>
    <name type="common">Chromatium warmingii</name>
    <dbReference type="NCBI Taxonomy" id="61595"/>
    <lineage>
        <taxon>Bacteria</taxon>
        <taxon>Pseudomonadati</taxon>
        <taxon>Pseudomonadota</taxon>
        <taxon>Gammaproteobacteria</taxon>
        <taxon>Chromatiales</taxon>
        <taxon>Chromatiaceae</taxon>
        <taxon>Allochromatium</taxon>
    </lineage>
</organism>
<dbReference type="RefSeq" id="WP_091334221.1">
    <property type="nucleotide sequence ID" value="NZ_FNOW01000029.1"/>
</dbReference>